<dbReference type="Gene3D" id="2.60.40.790">
    <property type="match status" value="1"/>
</dbReference>
<sequence>MSLFPSLFGNHKPEAVNSLRSRIDNVFEDFFRDWPQSQTSQWLKPAVDIAETKEALEVKVDLPDMNREDIKLELHGDQLVIQGEKQFRQEDKEDKGYHLIERSYGSFRRVIPLPFSLADNSQVRASYDKGVLTVMLPKPAESETASKRIAIG</sequence>
<feature type="domain" description="SHSP" evidence="3">
    <location>
        <begin position="38"/>
        <end position="152"/>
    </location>
</feature>
<proteinExistence type="inferred from homology"/>
<reference evidence="4 5" key="1">
    <citation type="submission" date="2015-12" db="EMBL/GenBank/DDBJ databases">
        <title>Complete genome of Lacimicrobium alkaliphilum KCTC 32984.</title>
        <authorList>
            <person name="Kim S.-G."/>
            <person name="Lee Y.-J."/>
        </authorList>
    </citation>
    <scope>NUCLEOTIDE SEQUENCE [LARGE SCALE GENOMIC DNA]</scope>
    <source>
        <strain evidence="4 5">YelD216</strain>
    </source>
</reference>
<dbReference type="EMBL" id="CP013650">
    <property type="protein sequence ID" value="ALT00004.1"/>
    <property type="molecule type" value="Genomic_DNA"/>
</dbReference>
<dbReference type="Proteomes" id="UP000068447">
    <property type="component" value="Chromosome"/>
</dbReference>
<gene>
    <name evidence="4" type="ORF">AT746_18185</name>
</gene>
<dbReference type="RefSeq" id="WP_062483350.1">
    <property type="nucleotide sequence ID" value="NZ_CP013650.1"/>
</dbReference>
<keyword evidence="5" id="KW-1185">Reference proteome</keyword>
<evidence type="ECO:0000256" key="2">
    <source>
        <dbReference type="RuleBase" id="RU003616"/>
    </source>
</evidence>
<evidence type="ECO:0000313" key="5">
    <source>
        <dbReference type="Proteomes" id="UP000068447"/>
    </source>
</evidence>
<dbReference type="AlphaFoldDB" id="A0A0U2ZAT3"/>
<dbReference type="InterPro" id="IPR031107">
    <property type="entry name" value="Small_HSP"/>
</dbReference>
<organism evidence="4 5">
    <name type="scientific">Lacimicrobium alkaliphilum</name>
    <dbReference type="NCBI Taxonomy" id="1526571"/>
    <lineage>
        <taxon>Bacteria</taxon>
        <taxon>Pseudomonadati</taxon>
        <taxon>Pseudomonadota</taxon>
        <taxon>Gammaproteobacteria</taxon>
        <taxon>Alteromonadales</taxon>
        <taxon>Alteromonadaceae</taxon>
        <taxon>Lacimicrobium</taxon>
    </lineage>
</organism>
<evidence type="ECO:0000313" key="4">
    <source>
        <dbReference type="EMBL" id="ALT00004.1"/>
    </source>
</evidence>
<name>A0A0U2ZAT3_9ALTE</name>
<accession>A0A0U2ZAT3</accession>
<dbReference type="CDD" id="cd06464">
    <property type="entry name" value="ACD_sHsps-like"/>
    <property type="match status" value="1"/>
</dbReference>
<evidence type="ECO:0000256" key="1">
    <source>
        <dbReference type="PROSITE-ProRule" id="PRU00285"/>
    </source>
</evidence>
<dbReference type="PROSITE" id="PS01031">
    <property type="entry name" value="SHSP"/>
    <property type="match status" value="1"/>
</dbReference>
<dbReference type="InterPro" id="IPR008978">
    <property type="entry name" value="HSP20-like_chaperone"/>
</dbReference>
<dbReference type="InterPro" id="IPR002068">
    <property type="entry name" value="A-crystallin/Hsp20_dom"/>
</dbReference>
<dbReference type="SUPFAM" id="SSF49764">
    <property type="entry name" value="HSP20-like chaperones"/>
    <property type="match status" value="1"/>
</dbReference>
<evidence type="ECO:0000259" key="3">
    <source>
        <dbReference type="PROSITE" id="PS01031"/>
    </source>
</evidence>
<protein>
    <recommendedName>
        <fullName evidence="3">SHSP domain-containing protein</fullName>
    </recommendedName>
</protein>
<comment type="similarity">
    <text evidence="1 2">Belongs to the small heat shock protein (HSP20) family.</text>
</comment>
<dbReference type="KEGG" id="lal:AT746_18185"/>
<dbReference type="PANTHER" id="PTHR11527">
    <property type="entry name" value="HEAT-SHOCK PROTEIN 20 FAMILY MEMBER"/>
    <property type="match status" value="1"/>
</dbReference>
<dbReference type="Pfam" id="PF00011">
    <property type="entry name" value="HSP20"/>
    <property type="match status" value="1"/>
</dbReference>
<dbReference type="STRING" id="1526571.AT746_18185"/>